<evidence type="ECO:0000313" key="2">
    <source>
        <dbReference type="EMBL" id="MDL5375512.1"/>
    </source>
</evidence>
<dbReference type="PANTHER" id="PTHR15032:SF4">
    <property type="entry name" value="N-ACYL-PHOSPHATIDYLETHANOLAMINE-HYDROLYZING PHOSPHOLIPASE D"/>
    <property type="match status" value="1"/>
</dbReference>
<name>A0ABT7MLV6_9BACL</name>
<gene>
    <name evidence="2" type="ORF">QR695_00685</name>
</gene>
<dbReference type="RefSeq" id="WP_286038127.1">
    <property type="nucleotide sequence ID" value="NZ_JASWER010000001.1"/>
</dbReference>
<proteinExistence type="predicted"/>
<protein>
    <submittedName>
        <fullName evidence="2">MBL fold metallo-hydrolase</fullName>
    </submittedName>
</protein>
<dbReference type="EMBL" id="JASWER010000001">
    <property type="protein sequence ID" value="MDL5375512.1"/>
    <property type="molecule type" value="Genomic_DNA"/>
</dbReference>
<dbReference type="Gene3D" id="3.60.15.10">
    <property type="entry name" value="Ribonuclease Z/Hydroxyacylglutathione hydrolase-like"/>
    <property type="match status" value="1"/>
</dbReference>
<keyword evidence="3" id="KW-1185">Reference proteome</keyword>
<comment type="caution">
    <text evidence="2">The sequence shown here is derived from an EMBL/GenBank/DDBJ whole genome shotgun (WGS) entry which is preliminary data.</text>
</comment>
<evidence type="ECO:0000259" key="1">
    <source>
        <dbReference type="Pfam" id="PF12706"/>
    </source>
</evidence>
<dbReference type="InterPro" id="IPR036866">
    <property type="entry name" value="RibonucZ/Hydroxyglut_hydro"/>
</dbReference>
<dbReference type="InterPro" id="IPR001279">
    <property type="entry name" value="Metallo-B-lactamas"/>
</dbReference>
<dbReference type="Proteomes" id="UP001230807">
    <property type="component" value="Unassembled WGS sequence"/>
</dbReference>
<dbReference type="Pfam" id="PF12706">
    <property type="entry name" value="Lactamase_B_2"/>
    <property type="match status" value="1"/>
</dbReference>
<accession>A0ABT7MLV6</accession>
<feature type="domain" description="Metallo-beta-lactamase" evidence="1">
    <location>
        <begin position="122"/>
        <end position="317"/>
    </location>
</feature>
<organism evidence="2 3">
    <name type="scientific">Exiguobacterium mexicanum</name>
    <dbReference type="NCBI Taxonomy" id="340146"/>
    <lineage>
        <taxon>Bacteria</taxon>
        <taxon>Bacillati</taxon>
        <taxon>Bacillota</taxon>
        <taxon>Bacilli</taxon>
        <taxon>Bacillales</taxon>
        <taxon>Bacillales Family XII. Incertae Sedis</taxon>
        <taxon>Exiguobacterium</taxon>
    </lineage>
</organism>
<reference evidence="2 3" key="1">
    <citation type="submission" date="2023-06" db="EMBL/GenBank/DDBJ databases">
        <title>Influencing factors and mechanism of Cr(VI) reduction by facultative anaerobic Exiguobacterium sp. PY14.</title>
        <authorList>
            <person name="Zou L."/>
        </authorList>
    </citation>
    <scope>NUCLEOTIDE SEQUENCE [LARGE SCALE GENOMIC DNA]</scope>
    <source>
        <strain evidence="2 3">PY14</strain>
    </source>
</reference>
<dbReference type="PANTHER" id="PTHR15032">
    <property type="entry name" value="N-ACYL-PHOSPHATIDYLETHANOLAMINE-HYDROLYZING PHOSPHOLIPASE D"/>
    <property type="match status" value="1"/>
</dbReference>
<dbReference type="SUPFAM" id="SSF56281">
    <property type="entry name" value="Metallo-hydrolase/oxidoreductase"/>
    <property type="match status" value="1"/>
</dbReference>
<evidence type="ECO:0000313" key="3">
    <source>
        <dbReference type="Proteomes" id="UP001230807"/>
    </source>
</evidence>
<sequence length="373" mass="42611">MNKVEEWMELKKTLLFSLMGLAAVTGTVLTQYKPLGKKPKALRSPNLVNGKFQNQLETPMRFSSDDMISMSKEYLNPDSLRKPSERLPVVPIDFSEKLGSSFTRIYWLGHSAMLVQMDGKTMLVDPMFGRSPSPLPFAKNERFSEDLPFELDDLPDIDVVLLTHDHYDHLDYATIQAIQDKVAVFIVPLGVGSHLKRWGVGAERIVERDWGETFDFGSWTFVCTPARHFSGRSLTDRNATLWASWVVLGETDRLFFSGDGGYGPHFKEIGDAYGPFDFAALECGQYDERWPDVHMQPSETAQAFRDVRADKMLPIHWGAFTLSFHAWFDPAEQMVGLLPREDVLTPRIGERITLDGRNDTTNWWRDIEDMNKH</sequence>